<evidence type="ECO:0000259" key="9">
    <source>
        <dbReference type="Pfam" id="PF12704"/>
    </source>
</evidence>
<keyword evidence="11" id="KW-1185">Reference proteome</keyword>
<accession>A0A6M4MEP7</accession>
<dbReference type="PANTHER" id="PTHR43738:SF2">
    <property type="entry name" value="ABC TRANSPORTER PERMEASE"/>
    <property type="match status" value="1"/>
</dbReference>
<reference evidence="10 11" key="2">
    <citation type="submission" date="2020-04" db="EMBL/GenBank/DDBJ databases">
        <title>Complete genome sequence of Alteromonas pelagimontana 5.12T.</title>
        <authorList>
            <person name="Sinha R.K."/>
            <person name="Krishnan K.P."/>
            <person name="Kurian J.P."/>
        </authorList>
    </citation>
    <scope>NUCLEOTIDE SEQUENCE [LARGE SCALE GENOMIC DNA]</scope>
    <source>
        <strain evidence="10 11">5.12</strain>
    </source>
</reference>
<dbReference type="GO" id="GO:0005886">
    <property type="term" value="C:plasma membrane"/>
    <property type="evidence" value="ECO:0007669"/>
    <property type="project" value="UniProtKB-SubCell"/>
</dbReference>
<dbReference type="RefSeq" id="WP_075608052.1">
    <property type="nucleotide sequence ID" value="NZ_CP052766.1"/>
</dbReference>
<feature type="transmembrane region" description="Helical" evidence="7">
    <location>
        <begin position="296"/>
        <end position="316"/>
    </location>
</feature>
<dbReference type="PANTHER" id="PTHR43738">
    <property type="entry name" value="ABC TRANSPORTER, MEMBRANE PROTEIN"/>
    <property type="match status" value="1"/>
</dbReference>
<evidence type="ECO:0000256" key="6">
    <source>
        <dbReference type="SAM" id="MobiDB-lite"/>
    </source>
</evidence>
<keyword evidence="2" id="KW-1003">Cell membrane</keyword>
<sequence length="425" mass="46068">MIFTIAAASLKNRWVSVLLTLISIIISVSLLLSVEFIRSQVRESFTRTVSDVDMIVGARTGQLNLLLYSVFRIGNATNGISWDSVSQLTSQPNVKWYIPLSLGDAHKGFRVVGTNNDYFKHFKYGNKQSLNFADGDEFIDDYSAVLGSEVAAELNYTIGSKIVISHGLGKVSFTHHDTHPFTVVGILAPTGTPVDKAVHVTLHGIEAAHEHGTLPSFHRQGEEAASTSAEEKGDSHTLSTSPPEKITALLLGLENRIAALQVQQIVNQYKAEPLLAILPGVALAQLWQLMGNVEKLLRGISLLILFSSLIGLMTMLLASMRERRHEIALLRAVGAGSLTILWLVQAEALIITISGCALSFALVSGLLHIFSSLLNQQYGLFLTGNLFTSTSAIVVLSVIAATWLCSFVPAIAAYKQALHTGLNQR</sequence>
<dbReference type="KEGG" id="apel:CA267_007560"/>
<feature type="domain" description="MacB-like periplasmic core" evidence="9">
    <location>
        <begin position="18"/>
        <end position="201"/>
    </location>
</feature>
<organism evidence="10 11">
    <name type="scientific">Alteromonas pelagimontana</name>
    <dbReference type="NCBI Taxonomy" id="1858656"/>
    <lineage>
        <taxon>Bacteria</taxon>
        <taxon>Pseudomonadati</taxon>
        <taxon>Pseudomonadota</taxon>
        <taxon>Gammaproteobacteria</taxon>
        <taxon>Alteromonadales</taxon>
        <taxon>Alteromonadaceae</taxon>
        <taxon>Alteromonas/Salinimonas group</taxon>
        <taxon>Alteromonas</taxon>
    </lineage>
</organism>
<evidence type="ECO:0000313" key="11">
    <source>
        <dbReference type="Proteomes" id="UP000219285"/>
    </source>
</evidence>
<feature type="transmembrane region" description="Helical" evidence="7">
    <location>
        <begin position="14"/>
        <end position="37"/>
    </location>
</feature>
<evidence type="ECO:0000256" key="1">
    <source>
        <dbReference type="ARBA" id="ARBA00004651"/>
    </source>
</evidence>
<feature type="region of interest" description="Disordered" evidence="6">
    <location>
        <begin position="216"/>
        <end position="241"/>
    </location>
</feature>
<dbReference type="InterPro" id="IPR003838">
    <property type="entry name" value="ABC3_permease_C"/>
</dbReference>
<evidence type="ECO:0000313" key="10">
    <source>
        <dbReference type="EMBL" id="QJR80646.1"/>
    </source>
</evidence>
<dbReference type="Pfam" id="PF02687">
    <property type="entry name" value="FtsX"/>
    <property type="match status" value="1"/>
</dbReference>
<dbReference type="InterPro" id="IPR051125">
    <property type="entry name" value="ABC-4/HrtB_transporter"/>
</dbReference>
<dbReference type="EMBL" id="CP052766">
    <property type="protein sequence ID" value="QJR80646.1"/>
    <property type="molecule type" value="Genomic_DNA"/>
</dbReference>
<feature type="transmembrane region" description="Helical" evidence="7">
    <location>
        <begin position="350"/>
        <end position="374"/>
    </location>
</feature>
<evidence type="ECO:0000256" key="4">
    <source>
        <dbReference type="ARBA" id="ARBA00022989"/>
    </source>
</evidence>
<dbReference type="AlphaFoldDB" id="A0A6M4MEP7"/>
<dbReference type="Proteomes" id="UP000219285">
    <property type="component" value="Chromosome"/>
</dbReference>
<feature type="transmembrane region" description="Helical" evidence="7">
    <location>
        <begin position="386"/>
        <end position="412"/>
    </location>
</feature>
<evidence type="ECO:0000256" key="2">
    <source>
        <dbReference type="ARBA" id="ARBA00022475"/>
    </source>
</evidence>
<dbReference type="Pfam" id="PF12704">
    <property type="entry name" value="MacB_PCD"/>
    <property type="match status" value="1"/>
</dbReference>
<gene>
    <name evidence="10" type="ORF">CA267_007560</name>
</gene>
<evidence type="ECO:0000256" key="5">
    <source>
        <dbReference type="ARBA" id="ARBA00023136"/>
    </source>
</evidence>
<comment type="subcellular location">
    <subcellularLocation>
        <location evidence="1">Cell membrane</location>
        <topology evidence="1">Multi-pass membrane protein</topology>
    </subcellularLocation>
</comment>
<evidence type="ECO:0000259" key="8">
    <source>
        <dbReference type="Pfam" id="PF02687"/>
    </source>
</evidence>
<proteinExistence type="predicted"/>
<reference evidence="11" key="1">
    <citation type="submission" date="2014-12" db="EMBL/GenBank/DDBJ databases">
        <title>Complete genome sequence of a multi-drug resistant Klebsiella pneumoniae.</title>
        <authorList>
            <person name="Hua X."/>
            <person name="Chen Q."/>
            <person name="Li X."/>
            <person name="Feng Y."/>
            <person name="Ruan Z."/>
            <person name="Yu Y."/>
        </authorList>
    </citation>
    <scope>NUCLEOTIDE SEQUENCE [LARGE SCALE GENOMIC DNA]</scope>
    <source>
        <strain evidence="11">5.12</strain>
    </source>
</reference>
<dbReference type="OrthoDB" id="9784014at2"/>
<keyword evidence="3 7" id="KW-0812">Transmembrane</keyword>
<feature type="domain" description="ABC3 transporter permease C-terminal" evidence="8">
    <location>
        <begin position="300"/>
        <end position="416"/>
    </location>
</feature>
<name>A0A6M4MEP7_9ALTE</name>
<evidence type="ECO:0000256" key="3">
    <source>
        <dbReference type="ARBA" id="ARBA00022692"/>
    </source>
</evidence>
<protein>
    <submittedName>
        <fullName evidence="10">ABC transporter permease</fullName>
    </submittedName>
</protein>
<feature type="transmembrane region" description="Helical" evidence="7">
    <location>
        <begin position="328"/>
        <end position="344"/>
    </location>
</feature>
<dbReference type="InterPro" id="IPR025857">
    <property type="entry name" value="MacB_PCD"/>
</dbReference>
<feature type="transmembrane region" description="Helical" evidence="7">
    <location>
        <begin position="273"/>
        <end position="290"/>
    </location>
</feature>
<keyword evidence="4 7" id="KW-1133">Transmembrane helix</keyword>
<keyword evidence="5 7" id="KW-0472">Membrane</keyword>
<evidence type="ECO:0000256" key="7">
    <source>
        <dbReference type="SAM" id="Phobius"/>
    </source>
</evidence>